<keyword evidence="1" id="KW-0479">Metal-binding</keyword>
<dbReference type="Gene3D" id="3.30.160.60">
    <property type="entry name" value="Classic Zinc Finger"/>
    <property type="match status" value="1"/>
</dbReference>
<proteinExistence type="predicted"/>
<evidence type="ECO:0000259" key="2">
    <source>
        <dbReference type="PROSITE" id="PS50119"/>
    </source>
</evidence>
<dbReference type="Proteomes" id="UP001153714">
    <property type="component" value="Unassembled WGS sequence"/>
</dbReference>
<dbReference type="InterPro" id="IPR047153">
    <property type="entry name" value="TRIM45/56/19-like"/>
</dbReference>
<accession>A0A9P1B7K6</accession>
<dbReference type="PANTHER" id="PTHR25462">
    <property type="entry name" value="BONUS, ISOFORM C-RELATED"/>
    <property type="match status" value="1"/>
</dbReference>
<dbReference type="OrthoDB" id="342730at2759"/>
<dbReference type="InterPro" id="IPR000315">
    <property type="entry name" value="Znf_B-box"/>
</dbReference>
<dbReference type="EMBL" id="CAKJVI040000001">
    <property type="protein sequence ID" value="CAI3083004.1"/>
    <property type="molecule type" value="Genomic_DNA"/>
</dbReference>
<evidence type="ECO:0000256" key="1">
    <source>
        <dbReference type="PROSITE-ProRule" id="PRU00024"/>
    </source>
</evidence>
<dbReference type="GO" id="GO:0008270">
    <property type="term" value="F:zinc ion binding"/>
    <property type="evidence" value="ECO:0007669"/>
    <property type="project" value="UniProtKB-KW"/>
</dbReference>
<protein>
    <recommendedName>
        <fullName evidence="2">B box-type domain-containing protein</fullName>
    </recommendedName>
</protein>
<evidence type="ECO:0000313" key="3">
    <source>
        <dbReference type="EMBL" id="CAI3083004.1"/>
    </source>
</evidence>
<feature type="domain" description="B box-type" evidence="2">
    <location>
        <begin position="120"/>
        <end position="160"/>
    </location>
</feature>
<sequence>MYSEECIADDIELPSMSGLPNPLGAIGCEFARIRKNKSKQQRTYKTDNVSGLPSRSNLVTMTCLGCNKSSPTTRCLQCRNLFCNDCCYNFISVCQMRKHALHPIDPSFIGMIPSPKNSDKDDMYCELHEDALKFHCKECSVFICHKCTLWDHKDHDYIPVNGVFDKLTRLDMMDVIKDVINSTNTIKIEIDRVTAMSKAYAKESAEAENKIRTAMQYLAKAVEDHEKYLLDKVANMRQTRMKELSRHINKLNGMLEGLSLSNDSLMRNIDAQGVELFIVKENSRALVDHISSTFENMNVNEEKIGFIPPNHYLIEQLKRECDVQPISPSSNVLLNYSLNHPRQSCRCSICKQLNSLPLSNHNVVTVSGMNSQPRFYSITSIRSANSHYDYPNYSPSSVINNVSHLSREGSGIGPSGNMTERYSPIFLENQ</sequence>
<reference evidence="3" key="1">
    <citation type="submission" date="2022-10" db="EMBL/GenBank/DDBJ databases">
        <authorList>
            <consortium name="ENA_rothamsted_submissions"/>
            <consortium name="culmorum"/>
            <person name="King R."/>
        </authorList>
    </citation>
    <scope>NUCLEOTIDE SEQUENCE</scope>
</reference>
<dbReference type="PANTHER" id="PTHR25462:SF296">
    <property type="entry name" value="MEIOTIC P26, ISOFORM F"/>
    <property type="match status" value="1"/>
</dbReference>
<evidence type="ECO:0000313" key="4">
    <source>
        <dbReference type="Proteomes" id="UP001153714"/>
    </source>
</evidence>
<keyword evidence="1" id="KW-0863">Zinc-finger</keyword>
<gene>
    <name evidence="3" type="ORF">DIATSA_LOCUS14130</name>
</gene>
<dbReference type="SMART" id="SM00336">
    <property type="entry name" value="BBOX"/>
    <property type="match status" value="1"/>
</dbReference>
<organism evidence="3 4">
    <name type="scientific">Diatraea saccharalis</name>
    <name type="common">sugarcane borer</name>
    <dbReference type="NCBI Taxonomy" id="40085"/>
    <lineage>
        <taxon>Eukaryota</taxon>
        <taxon>Metazoa</taxon>
        <taxon>Ecdysozoa</taxon>
        <taxon>Arthropoda</taxon>
        <taxon>Hexapoda</taxon>
        <taxon>Insecta</taxon>
        <taxon>Pterygota</taxon>
        <taxon>Neoptera</taxon>
        <taxon>Endopterygota</taxon>
        <taxon>Lepidoptera</taxon>
        <taxon>Glossata</taxon>
        <taxon>Ditrysia</taxon>
        <taxon>Pyraloidea</taxon>
        <taxon>Crambidae</taxon>
        <taxon>Crambinae</taxon>
        <taxon>Diatraea</taxon>
    </lineage>
</organism>
<dbReference type="PROSITE" id="PS50119">
    <property type="entry name" value="ZF_BBOX"/>
    <property type="match status" value="1"/>
</dbReference>
<comment type="caution">
    <text evidence="3">The sequence shown here is derived from an EMBL/GenBank/DDBJ whole genome shotgun (WGS) entry which is preliminary data.</text>
</comment>
<keyword evidence="1" id="KW-0862">Zinc</keyword>
<dbReference type="Pfam" id="PF00643">
    <property type="entry name" value="zf-B_box"/>
    <property type="match status" value="1"/>
</dbReference>
<dbReference type="AlphaFoldDB" id="A0A9P1B7K6"/>
<dbReference type="SUPFAM" id="SSF57845">
    <property type="entry name" value="B-box zinc-binding domain"/>
    <property type="match status" value="1"/>
</dbReference>
<name>A0A9P1B7K6_9NEOP</name>
<keyword evidence="4" id="KW-1185">Reference proteome</keyword>